<name>A0A543IZ59_9ACTN</name>
<keyword evidence="2" id="KW-0677">Repeat</keyword>
<dbReference type="Pfam" id="PF01839">
    <property type="entry name" value="FG-GAP"/>
    <property type="match status" value="6"/>
</dbReference>
<keyword evidence="3" id="KW-0378">Hydrolase</keyword>
<accession>A0A543IZ59</accession>
<evidence type="ECO:0000256" key="4">
    <source>
        <dbReference type="ARBA" id="ARBA00023180"/>
    </source>
</evidence>
<dbReference type="RefSeq" id="WP_142259785.1">
    <property type="nucleotide sequence ID" value="NZ_BMPV01000001.1"/>
</dbReference>
<protein>
    <submittedName>
        <fullName evidence="6">FG-GAP repeat protein</fullName>
    </submittedName>
</protein>
<dbReference type="EMBL" id="VFPQ01000001">
    <property type="protein sequence ID" value="TQM75831.1"/>
    <property type="molecule type" value="Genomic_DNA"/>
</dbReference>
<feature type="chain" id="PRO_5021962115" evidence="5">
    <location>
        <begin position="27"/>
        <end position="495"/>
    </location>
</feature>
<feature type="signal peptide" evidence="5">
    <location>
        <begin position="1"/>
        <end position="26"/>
    </location>
</feature>
<dbReference type="Gene3D" id="2.130.10.130">
    <property type="entry name" value="Integrin alpha, N-terminal"/>
    <property type="match status" value="3"/>
</dbReference>
<evidence type="ECO:0000256" key="2">
    <source>
        <dbReference type="ARBA" id="ARBA00022737"/>
    </source>
</evidence>
<dbReference type="Gene3D" id="2.40.128.340">
    <property type="match status" value="1"/>
</dbReference>
<dbReference type="GO" id="GO:0016787">
    <property type="term" value="F:hydrolase activity"/>
    <property type="evidence" value="ECO:0007669"/>
    <property type="project" value="UniProtKB-KW"/>
</dbReference>
<dbReference type="GO" id="GO:0008305">
    <property type="term" value="C:integrin complex"/>
    <property type="evidence" value="ECO:0007669"/>
    <property type="project" value="InterPro"/>
</dbReference>
<dbReference type="SMART" id="SM00191">
    <property type="entry name" value="Int_alpha"/>
    <property type="match status" value="7"/>
</dbReference>
<dbReference type="SUPFAM" id="SSF69318">
    <property type="entry name" value="Integrin alpha N-terminal domain"/>
    <property type="match status" value="2"/>
</dbReference>
<dbReference type="InterPro" id="IPR013519">
    <property type="entry name" value="Int_alpha_beta-p"/>
</dbReference>
<dbReference type="OrthoDB" id="344301at2"/>
<dbReference type="PROSITE" id="PS51470">
    <property type="entry name" value="FG_GAP"/>
    <property type="match status" value="5"/>
</dbReference>
<keyword evidence="4" id="KW-0325">Glycoprotein</keyword>
<evidence type="ECO:0000256" key="1">
    <source>
        <dbReference type="ARBA" id="ARBA00022729"/>
    </source>
</evidence>
<dbReference type="PRINTS" id="PR01185">
    <property type="entry name" value="INTEGRINA"/>
</dbReference>
<evidence type="ECO:0000313" key="7">
    <source>
        <dbReference type="Proteomes" id="UP000319213"/>
    </source>
</evidence>
<comment type="caution">
    <text evidence="6">The sequence shown here is derived from an EMBL/GenBank/DDBJ whole genome shotgun (WGS) entry which is preliminary data.</text>
</comment>
<organism evidence="6 7">
    <name type="scientific">Thermopolyspora flexuosa</name>
    <dbReference type="NCBI Taxonomy" id="103836"/>
    <lineage>
        <taxon>Bacteria</taxon>
        <taxon>Bacillati</taxon>
        <taxon>Actinomycetota</taxon>
        <taxon>Actinomycetes</taxon>
        <taxon>Streptosporangiales</taxon>
        <taxon>Streptosporangiaceae</taxon>
        <taxon>Thermopolyspora</taxon>
    </lineage>
</organism>
<proteinExistence type="predicted"/>
<dbReference type="InterPro" id="IPR013517">
    <property type="entry name" value="FG-GAP"/>
</dbReference>
<dbReference type="InterPro" id="IPR028994">
    <property type="entry name" value="Integrin_alpha_N"/>
</dbReference>
<evidence type="ECO:0000313" key="6">
    <source>
        <dbReference type="EMBL" id="TQM75831.1"/>
    </source>
</evidence>
<evidence type="ECO:0000256" key="3">
    <source>
        <dbReference type="ARBA" id="ARBA00022801"/>
    </source>
</evidence>
<dbReference type="InterPro" id="IPR000413">
    <property type="entry name" value="Integrin_alpha"/>
</dbReference>
<keyword evidence="1 5" id="KW-0732">Signal</keyword>
<gene>
    <name evidence="6" type="ORF">FHX40_2552</name>
</gene>
<dbReference type="PANTHER" id="PTHR23221:SF7">
    <property type="entry name" value="PHOSPHATIDYLINOSITOL-GLYCAN-SPECIFIC PHOSPHOLIPASE D"/>
    <property type="match status" value="1"/>
</dbReference>
<dbReference type="GO" id="GO:0007155">
    <property type="term" value="P:cell adhesion"/>
    <property type="evidence" value="ECO:0007669"/>
    <property type="project" value="InterPro"/>
</dbReference>
<sequence>MSMPRAVPRALLAAALTAAVPSPAVAAPVPARTAEAPGCRGAVPGDLNGDGFADLAVAAPYATVDGRARAGTVTVFLGSPEGLVEAAVLAQGDGVPGEPETGDSFGSALAFGDFDGDGCADLAVGASEEFHGRPRRDADGNGVVHVRYGSRDGLAGARTLDVRGLGRRPGTDRFGAALAAGDLDGDGDDELAVGAPGLTGGGGVAIYGLSRRDLRGRGLLVTKRTGWVRRPALATDRFGEALATGDFDGDGRAELAIGAPGEGDPVSGAGGVTVISPTARRAAHFDQNTPGVRGNAERWDGFGSALAAGDFDGDGRADLAIGVPGEGVTPLQRGMDYGDGAVNVLYGSRRGLTAARDELWTQEVAGITGRARYHDRFGSALAAGDLNGDGDDELVIGVPGEGAVQVLAGTPSGGLTRDHDLLITGPRLGGFGAAVAVGAFTGGKAGDLVVAAPLAGRVELFRGTARPGPYPGVRRTSTVVARGPEAALPGHRLAP</sequence>
<reference evidence="6 7" key="1">
    <citation type="submission" date="2019-06" db="EMBL/GenBank/DDBJ databases">
        <title>Sequencing the genomes of 1000 actinobacteria strains.</title>
        <authorList>
            <person name="Klenk H.-P."/>
        </authorList>
    </citation>
    <scope>NUCLEOTIDE SEQUENCE [LARGE SCALE GENOMIC DNA]</scope>
    <source>
        <strain evidence="6 7">DSM 43186</strain>
    </source>
</reference>
<dbReference type="Proteomes" id="UP000319213">
    <property type="component" value="Unassembled WGS sequence"/>
</dbReference>
<dbReference type="AlphaFoldDB" id="A0A543IZ59"/>
<evidence type="ECO:0000256" key="5">
    <source>
        <dbReference type="SAM" id="SignalP"/>
    </source>
</evidence>
<dbReference type="PANTHER" id="PTHR23221">
    <property type="entry name" value="GLYCOSYLPHOSPHATIDYLINOSITOL PHOSPHOLIPASE D"/>
    <property type="match status" value="1"/>
</dbReference>
<keyword evidence="7" id="KW-1185">Reference proteome</keyword>